<protein>
    <submittedName>
        <fullName evidence="1">Uncharacterized protein</fullName>
    </submittedName>
</protein>
<dbReference type="AlphaFoldDB" id="A0AAE1CZ00"/>
<gene>
    <name evidence="1" type="ORF">RRG08_019485</name>
</gene>
<name>A0AAE1CZ00_9GAST</name>
<keyword evidence="2" id="KW-1185">Reference proteome</keyword>
<comment type="caution">
    <text evidence="1">The sequence shown here is derived from an EMBL/GenBank/DDBJ whole genome shotgun (WGS) entry which is preliminary data.</text>
</comment>
<proteinExistence type="predicted"/>
<accession>A0AAE1CZ00</accession>
<sequence length="128" mass="15109">MQEIFQNDTWQIDVAESDKDPDFIPQTKKSTMKMTRNIFCQGLSPTRPLRVSLRTKAIRMYSIQRKLLSPYTQEGNRERKTLSERIMVKAEKQRKKREEYQRIKPGCLGHETGTQKVTTSLWMTIELT</sequence>
<dbReference type="Proteomes" id="UP001283361">
    <property type="component" value="Unassembled WGS sequence"/>
</dbReference>
<organism evidence="1 2">
    <name type="scientific">Elysia crispata</name>
    <name type="common">lettuce slug</name>
    <dbReference type="NCBI Taxonomy" id="231223"/>
    <lineage>
        <taxon>Eukaryota</taxon>
        <taxon>Metazoa</taxon>
        <taxon>Spiralia</taxon>
        <taxon>Lophotrochozoa</taxon>
        <taxon>Mollusca</taxon>
        <taxon>Gastropoda</taxon>
        <taxon>Heterobranchia</taxon>
        <taxon>Euthyneura</taxon>
        <taxon>Panpulmonata</taxon>
        <taxon>Sacoglossa</taxon>
        <taxon>Placobranchoidea</taxon>
        <taxon>Plakobranchidae</taxon>
        <taxon>Elysia</taxon>
    </lineage>
</organism>
<evidence type="ECO:0000313" key="2">
    <source>
        <dbReference type="Proteomes" id="UP001283361"/>
    </source>
</evidence>
<reference evidence="1" key="1">
    <citation type="journal article" date="2023" name="G3 (Bethesda)">
        <title>A reference genome for the long-term kleptoplast-retaining sea slug Elysia crispata morphotype clarki.</title>
        <authorList>
            <person name="Eastman K.E."/>
            <person name="Pendleton A.L."/>
            <person name="Shaikh M.A."/>
            <person name="Suttiyut T."/>
            <person name="Ogas R."/>
            <person name="Tomko P."/>
            <person name="Gavelis G."/>
            <person name="Widhalm J.R."/>
            <person name="Wisecaver J.H."/>
        </authorList>
    </citation>
    <scope>NUCLEOTIDE SEQUENCE</scope>
    <source>
        <strain evidence="1">ECLA1</strain>
    </source>
</reference>
<dbReference type="EMBL" id="JAWDGP010006134">
    <property type="protein sequence ID" value="KAK3746563.1"/>
    <property type="molecule type" value="Genomic_DNA"/>
</dbReference>
<evidence type="ECO:0000313" key="1">
    <source>
        <dbReference type="EMBL" id="KAK3746563.1"/>
    </source>
</evidence>